<dbReference type="GO" id="GO:0008483">
    <property type="term" value="F:transaminase activity"/>
    <property type="evidence" value="ECO:0007669"/>
    <property type="project" value="UniProtKB-KW"/>
</dbReference>
<organism evidence="7 8">
    <name type="scientific">Deinococcus sedimenti</name>
    <dbReference type="NCBI Taxonomy" id="1867090"/>
    <lineage>
        <taxon>Bacteria</taxon>
        <taxon>Thermotogati</taxon>
        <taxon>Deinococcota</taxon>
        <taxon>Deinococci</taxon>
        <taxon>Deinococcales</taxon>
        <taxon>Deinococcaceae</taxon>
        <taxon>Deinococcus</taxon>
    </lineage>
</organism>
<dbReference type="InterPro" id="IPR004839">
    <property type="entry name" value="Aminotransferase_I/II_large"/>
</dbReference>
<dbReference type="PANTHER" id="PTHR43807:SF20">
    <property type="entry name" value="FI04487P"/>
    <property type="match status" value="1"/>
</dbReference>
<dbReference type="CDD" id="cd00609">
    <property type="entry name" value="AAT_like"/>
    <property type="match status" value="1"/>
</dbReference>
<dbReference type="Gene3D" id="3.90.1150.10">
    <property type="entry name" value="Aspartate Aminotransferase, domain 1"/>
    <property type="match status" value="1"/>
</dbReference>
<sequence length="403" mass="41963">MGGVGAQAACRGLSASGRPGRAGRVQTARMPHLHPRAAAQESVFARMSRLAAQRGAVNLGQGFPSAAPPEFLLGAARGALGRFDQYAPPAGLPALRDALGADLGVDGADVTVTCGATEALHLLTLALAGPGDEVLMLEPVFDVYLPQVALAGARGVTVPMTLDPARGWQFDLGALAAAVTPRTRALLLNSPFNPTGTVFTDAELAGIVALARQHDLWIVSDEVYDELYFGPRPTSLRSLAPERTFTVGSAGKRLEATGWRVGWIVAPPGQTPGVLGLRQVTSFSAPAPLQAAVAAALPAARESGFYAGLRETYGARMTRLAAGLRALGATVFEPRGTYFLTALHPTWTAEGLIDSGVAVIPGEAFYAQHAAPAGLTRWAFCKSDADLDVALARLSQADQTVRL</sequence>
<protein>
    <submittedName>
        <fullName evidence="7">Aminotransferase</fullName>
    </submittedName>
</protein>
<comment type="caution">
    <text evidence="7">The sequence shown here is derived from an EMBL/GenBank/DDBJ whole genome shotgun (WGS) entry which is preliminary data.</text>
</comment>
<keyword evidence="2 7" id="KW-0032">Aminotransferase</keyword>
<dbReference type="Gene3D" id="3.40.640.10">
    <property type="entry name" value="Type I PLP-dependent aspartate aminotransferase-like (Major domain)"/>
    <property type="match status" value="1"/>
</dbReference>
<evidence type="ECO:0000256" key="4">
    <source>
        <dbReference type="ARBA" id="ARBA00022898"/>
    </source>
</evidence>
<keyword evidence="3" id="KW-0808">Transferase</keyword>
<dbReference type="InterPro" id="IPR015422">
    <property type="entry name" value="PyrdxlP-dep_Trfase_small"/>
</dbReference>
<dbReference type="SUPFAM" id="SSF53383">
    <property type="entry name" value="PLP-dependent transferases"/>
    <property type="match status" value="1"/>
</dbReference>
<feature type="domain" description="Aminotransferase class I/classII large" evidence="6">
    <location>
        <begin position="57"/>
        <end position="394"/>
    </location>
</feature>
<dbReference type="PANTHER" id="PTHR43807">
    <property type="entry name" value="FI04487P"/>
    <property type="match status" value="1"/>
</dbReference>
<feature type="region of interest" description="Disordered" evidence="5">
    <location>
        <begin position="1"/>
        <end position="27"/>
    </location>
</feature>
<keyword evidence="8" id="KW-1185">Reference proteome</keyword>
<evidence type="ECO:0000256" key="5">
    <source>
        <dbReference type="SAM" id="MobiDB-lite"/>
    </source>
</evidence>
<dbReference type="EMBL" id="BMQN01000007">
    <property type="protein sequence ID" value="GGR99716.1"/>
    <property type="molecule type" value="Genomic_DNA"/>
</dbReference>
<evidence type="ECO:0000256" key="3">
    <source>
        <dbReference type="ARBA" id="ARBA00022679"/>
    </source>
</evidence>
<keyword evidence="4" id="KW-0663">Pyridoxal phosphate</keyword>
<dbReference type="InterPro" id="IPR015424">
    <property type="entry name" value="PyrdxlP-dep_Trfase"/>
</dbReference>
<proteinExistence type="predicted"/>
<reference evidence="8" key="1">
    <citation type="journal article" date="2019" name="Int. J. Syst. Evol. Microbiol.">
        <title>The Global Catalogue of Microorganisms (GCM) 10K type strain sequencing project: providing services to taxonomists for standard genome sequencing and annotation.</title>
        <authorList>
            <consortium name="The Broad Institute Genomics Platform"/>
            <consortium name="The Broad Institute Genome Sequencing Center for Infectious Disease"/>
            <person name="Wu L."/>
            <person name="Ma J."/>
        </authorList>
    </citation>
    <scope>NUCLEOTIDE SEQUENCE [LARGE SCALE GENOMIC DNA]</scope>
    <source>
        <strain evidence="8">JCM 31405</strain>
    </source>
</reference>
<name>A0ABQ2S5L1_9DEIO</name>
<evidence type="ECO:0000256" key="1">
    <source>
        <dbReference type="ARBA" id="ARBA00001933"/>
    </source>
</evidence>
<evidence type="ECO:0000313" key="8">
    <source>
        <dbReference type="Proteomes" id="UP000644548"/>
    </source>
</evidence>
<dbReference type="InterPro" id="IPR051326">
    <property type="entry name" value="Kynurenine-oxoglutarate_AT"/>
</dbReference>
<evidence type="ECO:0000256" key="2">
    <source>
        <dbReference type="ARBA" id="ARBA00022576"/>
    </source>
</evidence>
<gene>
    <name evidence="7" type="ORF">GCM10008960_27970</name>
</gene>
<evidence type="ECO:0000313" key="7">
    <source>
        <dbReference type="EMBL" id="GGR99716.1"/>
    </source>
</evidence>
<accession>A0ABQ2S5L1</accession>
<dbReference type="Pfam" id="PF00155">
    <property type="entry name" value="Aminotran_1_2"/>
    <property type="match status" value="1"/>
</dbReference>
<evidence type="ECO:0000259" key="6">
    <source>
        <dbReference type="Pfam" id="PF00155"/>
    </source>
</evidence>
<dbReference type="InterPro" id="IPR015421">
    <property type="entry name" value="PyrdxlP-dep_Trfase_major"/>
</dbReference>
<comment type="cofactor">
    <cofactor evidence="1">
        <name>pyridoxal 5'-phosphate</name>
        <dbReference type="ChEBI" id="CHEBI:597326"/>
    </cofactor>
</comment>
<dbReference type="Proteomes" id="UP000644548">
    <property type="component" value="Unassembled WGS sequence"/>
</dbReference>